<name>A0ABN6FR51_9GAMM</name>
<comment type="similarity">
    <text evidence="2 4">Belongs to the thiolase-like superfamily. Beta-ketoacyl-ACP synthases family.</text>
</comment>
<dbReference type="EMBL" id="AP024545">
    <property type="protein sequence ID" value="BCT92120.1"/>
    <property type="molecule type" value="Genomic_DNA"/>
</dbReference>
<reference evidence="6 7" key="1">
    <citation type="submission" date="2021-03" db="EMBL/GenBank/DDBJ databases">
        <title>Complete Genome Sequences of Two Lysobacter Strains Isolated from Sea Water (Lysobacter caseinilyticus) and Soil (Lysobacter helvus) in South Korea.</title>
        <authorList>
            <person name="Watanabe Y."/>
            <person name="Arakawa K."/>
        </authorList>
    </citation>
    <scope>NUCLEOTIDE SEQUENCE [LARGE SCALE GENOMIC DNA]</scope>
    <source>
        <strain evidence="6 7">KVB24</strain>
    </source>
</reference>
<dbReference type="Proteomes" id="UP000681317">
    <property type="component" value="Chromosome"/>
</dbReference>
<evidence type="ECO:0000313" key="6">
    <source>
        <dbReference type="EMBL" id="BCT92120.1"/>
    </source>
</evidence>
<evidence type="ECO:0000259" key="5">
    <source>
        <dbReference type="PROSITE" id="PS52004"/>
    </source>
</evidence>
<organism evidence="6 7">
    <name type="scientific">Noviluteimonas caseinilytica</name>
    <dbReference type="NCBI Taxonomy" id="2675101"/>
    <lineage>
        <taxon>Bacteria</taxon>
        <taxon>Pseudomonadati</taxon>
        <taxon>Pseudomonadota</taxon>
        <taxon>Gammaproteobacteria</taxon>
        <taxon>Lysobacterales</taxon>
        <taxon>Lysobacteraceae</taxon>
        <taxon>Noviluteimonas</taxon>
    </lineage>
</organism>
<evidence type="ECO:0000256" key="4">
    <source>
        <dbReference type="RuleBase" id="RU003694"/>
    </source>
</evidence>
<gene>
    <name evidence="6" type="primary">fabF_2</name>
    <name evidence="6" type="ORF">LYSCAS_11440</name>
</gene>
<comment type="pathway">
    <text evidence="1">Lipid metabolism; fatty acid biosynthesis.</text>
</comment>
<evidence type="ECO:0000256" key="3">
    <source>
        <dbReference type="ARBA" id="ARBA00022679"/>
    </source>
</evidence>
<dbReference type="PROSITE" id="PS52004">
    <property type="entry name" value="KS3_2"/>
    <property type="match status" value="1"/>
</dbReference>
<dbReference type="NCBIfam" id="NF006618">
    <property type="entry name" value="PRK09185.1"/>
    <property type="match status" value="1"/>
</dbReference>
<dbReference type="Gene3D" id="3.40.47.10">
    <property type="match status" value="1"/>
</dbReference>
<dbReference type="SMART" id="SM00825">
    <property type="entry name" value="PKS_KS"/>
    <property type="match status" value="1"/>
</dbReference>
<accession>A0ABN6FR51</accession>
<evidence type="ECO:0000256" key="1">
    <source>
        <dbReference type="ARBA" id="ARBA00005194"/>
    </source>
</evidence>
<dbReference type="Pfam" id="PF02801">
    <property type="entry name" value="Ketoacyl-synt_C"/>
    <property type="match status" value="1"/>
</dbReference>
<keyword evidence="3 4" id="KW-0808">Transferase</keyword>
<dbReference type="InterPro" id="IPR014030">
    <property type="entry name" value="Ketoacyl_synth_N"/>
</dbReference>
<keyword evidence="7" id="KW-1185">Reference proteome</keyword>
<sequence>MPAQPSTQGTHVPIPPLAIRHYTATTALGPGRDALLAGLRERRGGLRRNDFGNDRLDCWIGRVDGLEDAALPLEFSDAECRNNRLAWLALQQDGMFGAVQAAKAKYGASRIAVVLGTSTSSIGATEEAYARLEPGDDGQPAFPRDLRQPMVHTPHSLGAFVQRATGLTGPCVTVATACSSSAKVFAQAARLIHAGLADAALVGGVDTLCGSVLFGFNALGLVSQAPCKPFDATRDGLSLGEAGGYALLERAGDDDALTLRGYGESSDAHHMSAPHPEGLGARLAMSQALARAGIDAADVGYLNLHGTATPANDTVEAQAVARLFPDTLHASSTKGWTGHTLGAAGIVESVIAMLALQHGLLPGILNSAERDAACGAQIRFDNAERPIRYAMNNSFGFGGNNCSLVFAA</sequence>
<dbReference type="InterPro" id="IPR020841">
    <property type="entry name" value="PKS_Beta-ketoAc_synthase_dom"/>
</dbReference>
<dbReference type="InterPro" id="IPR016039">
    <property type="entry name" value="Thiolase-like"/>
</dbReference>
<dbReference type="InterPro" id="IPR014031">
    <property type="entry name" value="Ketoacyl_synth_C"/>
</dbReference>
<feature type="domain" description="Ketosynthase family 3 (KS3)" evidence="5">
    <location>
        <begin position="1"/>
        <end position="408"/>
    </location>
</feature>
<dbReference type="CDD" id="cd00834">
    <property type="entry name" value="KAS_I_II"/>
    <property type="match status" value="1"/>
</dbReference>
<evidence type="ECO:0000313" key="7">
    <source>
        <dbReference type="Proteomes" id="UP000681317"/>
    </source>
</evidence>
<evidence type="ECO:0000256" key="2">
    <source>
        <dbReference type="ARBA" id="ARBA00008467"/>
    </source>
</evidence>
<dbReference type="Pfam" id="PF00109">
    <property type="entry name" value="ketoacyl-synt"/>
    <property type="match status" value="1"/>
</dbReference>
<dbReference type="PANTHER" id="PTHR11712:SF320">
    <property type="entry name" value="BETA-KETOACYL SYNTHASE"/>
    <property type="match status" value="1"/>
</dbReference>
<dbReference type="InterPro" id="IPR018201">
    <property type="entry name" value="Ketoacyl_synth_AS"/>
</dbReference>
<proteinExistence type="inferred from homology"/>
<protein>
    <submittedName>
        <fullName evidence="6">Beta-ketoacyl-[acyl-carrier-protein] synthase II</fullName>
    </submittedName>
</protein>
<dbReference type="PROSITE" id="PS00606">
    <property type="entry name" value="KS3_1"/>
    <property type="match status" value="1"/>
</dbReference>
<dbReference type="InterPro" id="IPR000794">
    <property type="entry name" value="Beta-ketoacyl_synthase"/>
</dbReference>
<dbReference type="PANTHER" id="PTHR11712">
    <property type="entry name" value="POLYKETIDE SYNTHASE-RELATED"/>
    <property type="match status" value="1"/>
</dbReference>
<dbReference type="SUPFAM" id="SSF53901">
    <property type="entry name" value="Thiolase-like"/>
    <property type="match status" value="2"/>
</dbReference>